<dbReference type="RefSeq" id="XP_016455601.1">
    <property type="nucleotide sequence ID" value="XM_016600115.1"/>
</dbReference>
<reference evidence="2" key="1">
    <citation type="journal article" date="2014" name="Nat. Commun.">
        <title>The tobacco genome sequence and its comparison with those of tomato and potato.</title>
        <authorList>
            <person name="Sierro N."/>
            <person name="Battey J.N."/>
            <person name="Ouadi S."/>
            <person name="Bakaher N."/>
            <person name="Bovet L."/>
            <person name="Willig A."/>
            <person name="Goepfert S."/>
            <person name="Peitsch M.C."/>
            <person name="Ivanov N.V."/>
        </authorList>
    </citation>
    <scope>NUCLEOTIDE SEQUENCE [LARGE SCALE GENOMIC DNA]</scope>
</reference>
<dbReference type="GeneID" id="107779657"/>
<dbReference type="RefSeq" id="XP_016455601.1">
    <property type="nucleotide sequence ID" value="XM_016600115.2"/>
</dbReference>
<evidence type="ECO:0000313" key="3">
    <source>
        <dbReference type="RefSeq" id="XP_016455601.1"/>
    </source>
</evidence>
<feature type="compositionally biased region" description="Basic and acidic residues" evidence="1">
    <location>
        <begin position="153"/>
        <end position="173"/>
    </location>
</feature>
<feature type="compositionally biased region" description="Basic and acidic residues" evidence="1">
    <location>
        <begin position="1"/>
        <end position="20"/>
    </location>
</feature>
<dbReference type="Proteomes" id="UP000790787">
    <property type="component" value="Chromosome 23"/>
</dbReference>
<accession>A0A1S3YTM7</accession>
<organism evidence="2 3">
    <name type="scientific">Nicotiana tabacum</name>
    <name type="common">Common tobacco</name>
    <dbReference type="NCBI Taxonomy" id="4097"/>
    <lineage>
        <taxon>Eukaryota</taxon>
        <taxon>Viridiplantae</taxon>
        <taxon>Streptophyta</taxon>
        <taxon>Embryophyta</taxon>
        <taxon>Tracheophyta</taxon>
        <taxon>Spermatophyta</taxon>
        <taxon>Magnoliopsida</taxon>
        <taxon>eudicotyledons</taxon>
        <taxon>Gunneridae</taxon>
        <taxon>Pentapetalae</taxon>
        <taxon>asterids</taxon>
        <taxon>lamiids</taxon>
        <taxon>Solanales</taxon>
        <taxon>Solanaceae</taxon>
        <taxon>Nicotianoideae</taxon>
        <taxon>Nicotianeae</taxon>
        <taxon>Nicotiana</taxon>
    </lineage>
</organism>
<proteinExistence type="predicted"/>
<evidence type="ECO:0000313" key="2">
    <source>
        <dbReference type="Proteomes" id="UP000790787"/>
    </source>
</evidence>
<dbReference type="OrthoDB" id="10292944at2759"/>
<gene>
    <name evidence="3" type="primary">LOC107779657</name>
</gene>
<feature type="compositionally biased region" description="Basic and acidic residues" evidence="1">
    <location>
        <begin position="82"/>
        <end position="92"/>
    </location>
</feature>
<reference evidence="3" key="2">
    <citation type="submission" date="2025-08" db="UniProtKB">
        <authorList>
            <consortium name="RefSeq"/>
        </authorList>
    </citation>
    <scope>IDENTIFICATION</scope>
    <source>
        <tissue evidence="3">Leaf</tissue>
    </source>
</reference>
<evidence type="ECO:0000256" key="1">
    <source>
        <dbReference type="SAM" id="MobiDB-lite"/>
    </source>
</evidence>
<dbReference type="AlphaFoldDB" id="A0A1S3YTM7"/>
<name>A0A1S3YTM7_TOBAC</name>
<dbReference type="KEGG" id="nta:107779657"/>
<feature type="region of interest" description="Disordered" evidence="1">
    <location>
        <begin position="1"/>
        <end position="25"/>
    </location>
</feature>
<dbReference type="PaxDb" id="4097-A0A1S3YTM7"/>
<keyword evidence="2" id="KW-1185">Reference proteome</keyword>
<feature type="region of interest" description="Disordered" evidence="1">
    <location>
        <begin position="41"/>
        <end position="100"/>
    </location>
</feature>
<sequence length="173" mass="19100">MEHESGRLDAPCDSRPRELGSEPGLDLYIRRALMERFNKGQMGGQESCLGKDAVMRPPSGEAETSTPVPKPAKDKKRNRTSTSEDPKPEKNLVRKPKKDIVALPADVIQRLREEEEDDEDDGSELVARVKKTIKAPKAAESVVVEVILPRSEGVLEKDSGKVPESSKIEDASR</sequence>
<protein>
    <submittedName>
        <fullName evidence="3">Uncharacterized protein LOC107779657</fullName>
    </submittedName>
</protein>
<feature type="region of interest" description="Disordered" evidence="1">
    <location>
        <begin position="152"/>
        <end position="173"/>
    </location>
</feature>